<feature type="compositionally biased region" description="Basic residues" evidence="1">
    <location>
        <begin position="140"/>
        <end position="152"/>
    </location>
</feature>
<reference evidence="4" key="1">
    <citation type="submission" date="2014-04" db="EMBL/GenBank/DDBJ databases">
        <title>Evolutionary Origins and Diversification of the Mycorrhizal Mutualists.</title>
        <authorList>
            <consortium name="DOE Joint Genome Institute"/>
            <consortium name="Mycorrhizal Genomics Consortium"/>
            <person name="Kohler A."/>
            <person name="Kuo A."/>
            <person name="Nagy L.G."/>
            <person name="Floudas D."/>
            <person name="Copeland A."/>
            <person name="Barry K.W."/>
            <person name="Cichocki N."/>
            <person name="Veneault-Fourrey C."/>
            <person name="LaButti K."/>
            <person name="Lindquist E.A."/>
            <person name="Lipzen A."/>
            <person name="Lundell T."/>
            <person name="Morin E."/>
            <person name="Murat C."/>
            <person name="Riley R."/>
            <person name="Ohm R."/>
            <person name="Sun H."/>
            <person name="Tunlid A."/>
            <person name="Henrissat B."/>
            <person name="Grigoriev I.V."/>
            <person name="Hibbett D.S."/>
            <person name="Martin F."/>
        </authorList>
    </citation>
    <scope>NUCLEOTIDE SEQUENCE [LARGE SCALE GENOMIC DNA]</scope>
    <source>
        <strain evidence="4">FD-334 SS-4</strain>
    </source>
</reference>
<feature type="compositionally biased region" description="Low complexity" evidence="1">
    <location>
        <begin position="1208"/>
        <end position="1224"/>
    </location>
</feature>
<keyword evidence="4" id="KW-1185">Reference proteome</keyword>
<feature type="compositionally biased region" description="Basic and acidic residues" evidence="1">
    <location>
        <begin position="571"/>
        <end position="581"/>
    </location>
</feature>
<dbReference type="STRING" id="945553.A0A0D2PDL2"/>
<accession>A0A0D2PDL2</accession>
<feature type="compositionally biased region" description="Polar residues" evidence="1">
    <location>
        <begin position="223"/>
        <end position="240"/>
    </location>
</feature>
<feature type="compositionally biased region" description="Basic and acidic residues" evidence="1">
    <location>
        <begin position="630"/>
        <end position="643"/>
    </location>
</feature>
<dbReference type="Gene3D" id="3.40.50.10190">
    <property type="entry name" value="BRCT domain"/>
    <property type="match status" value="1"/>
</dbReference>
<protein>
    <recommendedName>
        <fullName evidence="2">BRCT domain-containing protein</fullName>
    </recommendedName>
</protein>
<evidence type="ECO:0000313" key="4">
    <source>
        <dbReference type="Proteomes" id="UP000054270"/>
    </source>
</evidence>
<feature type="compositionally biased region" description="Polar residues" evidence="1">
    <location>
        <begin position="67"/>
        <end position="84"/>
    </location>
</feature>
<feature type="compositionally biased region" description="Polar residues" evidence="1">
    <location>
        <begin position="667"/>
        <end position="679"/>
    </location>
</feature>
<feature type="region of interest" description="Disordered" evidence="1">
    <location>
        <begin position="517"/>
        <end position="585"/>
    </location>
</feature>
<feature type="compositionally biased region" description="Low complexity" evidence="1">
    <location>
        <begin position="1178"/>
        <end position="1190"/>
    </location>
</feature>
<feature type="compositionally biased region" description="Polar residues" evidence="1">
    <location>
        <begin position="847"/>
        <end position="857"/>
    </location>
</feature>
<dbReference type="InterPro" id="IPR001357">
    <property type="entry name" value="BRCT_dom"/>
</dbReference>
<feature type="compositionally biased region" description="Low complexity" evidence="1">
    <location>
        <begin position="452"/>
        <end position="466"/>
    </location>
</feature>
<dbReference type="SUPFAM" id="SSF52113">
    <property type="entry name" value="BRCT domain"/>
    <property type="match status" value="1"/>
</dbReference>
<feature type="compositionally biased region" description="Low complexity" evidence="1">
    <location>
        <begin position="166"/>
        <end position="175"/>
    </location>
</feature>
<dbReference type="OMA" id="IDLRNPP"/>
<dbReference type="Pfam" id="PF00533">
    <property type="entry name" value="BRCT"/>
    <property type="match status" value="1"/>
</dbReference>
<dbReference type="SMART" id="SM00292">
    <property type="entry name" value="BRCT"/>
    <property type="match status" value="1"/>
</dbReference>
<dbReference type="PROSITE" id="PS50172">
    <property type="entry name" value="BRCT"/>
    <property type="match status" value="1"/>
</dbReference>
<dbReference type="OrthoDB" id="2384350at2759"/>
<feature type="region of interest" description="Disordered" evidence="1">
    <location>
        <begin position="445"/>
        <end position="473"/>
    </location>
</feature>
<name>A0A0D2PDL2_HYPSF</name>
<feature type="compositionally biased region" description="Acidic residues" evidence="1">
    <location>
        <begin position="559"/>
        <end position="570"/>
    </location>
</feature>
<evidence type="ECO:0000259" key="2">
    <source>
        <dbReference type="PROSITE" id="PS50172"/>
    </source>
</evidence>
<gene>
    <name evidence="3" type="ORF">HYPSUDRAFT_51069</name>
</gene>
<feature type="compositionally biased region" description="Basic and acidic residues" evidence="1">
    <location>
        <begin position="1112"/>
        <end position="1121"/>
    </location>
</feature>
<feature type="domain" description="BRCT" evidence="2">
    <location>
        <begin position="1228"/>
        <end position="1322"/>
    </location>
</feature>
<dbReference type="CDD" id="cd17716">
    <property type="entry name" value="BRCT_microcephalin_rpt1"/>
    <property type="match status" value="1"/>
</dbReference>
<dbReference type="Proteomes" id="UP000054270">
    <property type="component" value="Unassembled WGS sequence"/>
</dbReference>
<evidence type="ECO:0000256" key="1">
    <source>
        <dbReference type="SAM" id="MobiDB-lite"/>
    </source>
</evidence>
<sequence>MAEATVSERRTRSQAIADKDVFVIPDCSESPLKSARNALRKQITPASGNAAGESDEDELLLSPGKPQPSTKIMNNPKRSASPPTHNGYHPPNSPSEGRELKRVKRSGRTWDGYESNEDGQRPPAGHSRTHSDSKIIVGHRSARKKPTSKAKKPASVVSVSPPPTTFSPGPTSPTKARAQSVPVFLNANDIPRIDFRNPPRSPKRRRSPSRSPSKDRETKLRLISSSSRLFTIPDNGSMNVNEIDMPEASTPALNARPLHEASMDVEWSGKEAVISDTPGTPSDRKRIQSSSSSGEVIPASPSTGEMAPASPPPRQVNTSPPPPPIGEIIPASPPTYLNPTSRTANLKALATPAPHTLNKLIPMSPLTPLPDTPMPTKLLTSTDAEERDATGWGFEPMKELVPPSELPKSQATIAPSISKSRLPRPSMAPPAVPLTMASRTSTMAPQAPSMLKKPTATTKSTAPVATGSKTSGTAPKDAFVMMMKKPFENRAKLEAEKKVANKTMKVMPAPPIVFTPLGKPKAAASTGSSSKPKLKLKERMRKREKRPADAPFTIALPPDYEDEERLEETDPESKVDGDGNHVDIAGPSIGAEAEVEAVVGPIAVAAALVADEVDDVPLHMDAGEVLLDQDLPKTGDDGLHKAPETVITPPLTSPQSDDTEISRQTDDTAAQSLLTSAPAVSTEVEPPVLESGAHVDVRAEEPQDDDEGLPETTEPRPLSRAGKNKASLGKKRQAPSIPIPVRVTRSASTKKNTEAEGSKLANPSSKKLPSVRPPPATNKRVASGSLRKRTAPAESSGDVEGDAMAVDEAKEKPLPTGSPMRISPAKSSPRISRSEGQTMVVDDDVLSVNSTPTKSGQPPSPSPTKIARSTFFAMKLAAGSAARTFSSSSLHTAPNSSLSTLSNALEKLRMPAPSRPNTSMGFNRDTLGDDDIVRPPVRSKDDVTIGRTSIGLGSKAGGGVQRATTLGSSAFKLSSNAAASSSKAGPSAGTSTKLVQKPLSMFMANKANKGGASKPDAGARRMGAFGGRPSIFGGGVRRTVSKKTTLPVVIGSPVKGGGERGGDVSMREAAEGEEADDDTAEGDEDGGKIFNAIVNGGSATALLANLLAQGPEKGKEKEASHRPVHSSRRVSMLSRDLSHSLSALPPPPAVAGVRGTMGPPATPPMGSRVNANLGSGSGSSASGSPSLAGPTGAKRSSARIANAAPKVGSDGPSSAGKKAAAAAEPVNPAKKILKDCVIFVDVKSEDGEEAGSLFVEMLEGIGARVLTRVGQTCTHIVFKNGMPSTITRYKLLRDPKPFVVGIGWVVECIEQRTQVDETNFLIDLEHTNVAGHHKRRRSILPKLFAEEEVGNNSVDGDLSMDGSVSSITVDDDLTPLERARRRKNKLAGA</sequence>
<dbReference type="EMBL" id="KN817520">
    <property type="protein sequence ID" value="KJA28954.1"/>
    <property type="molecule type" value="Genomic_DNA"/>
</dbReference>
<feature type="region of interest" description="Disordered" evidence="1">
    <location>
        <begin position="910"/>
        <end position="938"/>
    </location>
</feature>
<feature type="compositionally biased region" description="Basic residues" evidence="1">
    <location>
        <begin position="532"/>
        <end position="545"/>
    </location>
</feature>
<proteinExistence type="predicted"/>
<feature type="compositionally biased region" description="Pro residues" evidence="1">
    <location>
        <begin position="309"/>
        <end position="324"/>
    </location>
</feature>
<organism evidence="3 4">
    <name type="scientific">Hypholoma sublateritium (strain FD-334 SS-4)</name>
    <dbReference type="NCBI Taxonomy" id="945553"/>
    <lineage>
        <taxon>Eukaryota</taxon>
        <taxon>Fungi</taxon>
        <taxon>Dikarya</taxon>
        <taxon>Basidiomycota</taxon>
        <taxon>Agaricomycotina</taxon>
        <taxon>Agaricomycetes</taxon>
        <taxon>Agaricomycetidae</taxon>
        <taxon>Agaricales</taxon>
        <taxon>Agaricineae</taxon>
        <taxon>Strophariaceae</taxon>
        <taxon>Hypholoma</taxon>
    </lineage>
</organism>
<feature type="region of interest" description="Disordered" evidence="1">
    <location>
        <begin position="38"/>
        <end position="243"/>
    </location>
</feature>
<feature type="compositionally biased region" description="Polar residues" evidence="1">
    <location>
        <begin position="825"/>
        <end position="837"/>
    </location>
</feature>
<feature type="region of interest" description="Disordered" evidence="1">
    <location>
        <begin position="1111"/>
        <end position="1224"/>
    </location>
</feature>
<feature type="region of interest" description="Disordered" evidence="1">
    <location>
        <begin position="264"/>
        <end position="324"/>
    </location>
</feature>
<evidence type="ECO:0000313" key="3">
    <source>
        <dbReference type="EMBL" id="KJA28954.1"/>
    </source>
</evidence>
<dbReference type="InterPro" id="IPR036420">
    <property type="entry name" value="BRCT_dom_sf"/>
</dbReference>
<feature type="region of interest" description="Disordered" evidence="1">
    <location>
        <begin position="629"/>
        <end position="866"/>
    </location>
</feature>